<reference evidence="1" key="1">
    <citation type="submission" date="2021-02" db="EMBL/GenBank/DDBJ databases">
        <title>Strain Y2R2, a novel species of the genus Halomonas.</title>
        <authorList>
            <person name="Huang H."/>
        </authorList>
    </citation>
    <scope>NUCLEOTIDE SEQUENCE</scope>
    <source>
        <strain evidence="1">Y2R2</strain>
    </source>
</reference>
<accession>A0A5C1NFX8</accession>
<evidence type="ECO:0000313" key="1">
    <source>
        <dbReference type="EMBL" id="QEM82136.1"/>
    </source>
</evidence>
<evidence type="ECO:0000313" key="2">
    <source>
        <dbReference type="Proteomes" id="UP000324285"/>
    </source>
</evidence>
<dbReference type="RefSeq" id="WP_149285146.1">
    <property type="nucleotide sequence ID" value="NZ_CP038437.2"/>
</dbReference>
<gene>
    <name evidence="1" type="ORF">E4T21_11685</name>
</gene>
<proteinExistence type="predicted"/>
<dbReference type="AlphaFoldDB" id="A0A5C1NFX8"/>
<organism evidence="1 2">
    <name type="scientific">Halomonas binhaiensis</name>
    <dbReference type="NCBI Taxonomy" id="2562282"/>
    <lineage>
        <taxon>Bacteria</taxon>
        <taxon>Pseudomonadati</taxon>
        <taxon>Pseudomonadota</taxon>
        <taxon>Gammaproteobacteria</taxon>
        <taxon>Oceanospirillales</taxon>
        <taxon>Halomonadaceae</taxon>
        <taxon>Halomonas</taxon>
    </lineage>
</organism>
<dbReference type="Proteomes" id="UP000324285">
    <property type="component" value="Chromosome"/>
</dbReference>
<dbReference type="KEGG" id="hbh:E4T21_11685"/>
<sequence>MNKSIVIGSSLAVFGLGGLAFGAWQTQQVQELQQAQAQLSEQIAGKVDAQSVVDEDAIAAAKQVVAASMDLQAAQETQLTGRTREEQDAAAEQVAKADAVEEARGGQPGAVSRGSGASITADCILQNTANPTSRQITQ</sequence>
<keyword evidence="2" id="KW-1185">Reference proteome</keyword>
<dbReference type="EMBL" id="CP038437">
    <property type="protein sequence ID" value="QEM82136.1"/>
    <property type="molecule type" value="Genomic_DNA"/>
</dbReference>
<name>A0A5C1NFX8_9GAMM</name>
<protein>
    <submittedName>
        <fullName evidence="1">Uncharacterized protein</fullName>
    </submittedName>
</protein>